<reference evidence="1 2" key="1">
    <citation type="submission" date="2018-08" db="EMBL/GenBank/DDBJ databases">
        <title>Whole genome sequence analysis of Dermacoccus abyssi bacteria isolated from Deep Mariana trench Micromonospora spp reveals genes involved in the environmental adaptation and production of secondary metabolites.</title>
        <authorList>
            <person name="Abdel-Mageed W.M."/>
            <person name="Lehri B."/>
            <person name="Nouioui I."/>
            <person name="Goodfellow I."/>
            <person name="Jaspars M."/>
            <person name="Karlyshev A."/>
        </authorList>
    </citation>
    <scope>NUCLEOTIDE SEQUENCE [LARGE SCALE GENOMIC DNA]</scope>
    <source>
        <strain evidence="1 2">MT1.1</strain>
    </source>
</reference>
<name>A0A417YZ69_9MICO</name>
<evidence type="ECO:0008006" key="3">
    <source>
        <dbReference type="Google" id="ProtNLM"/>
    </source>
</evidence>
<evidence type="ECO:0000313" key="2">
    <source>
        <dbReference type="Proteomes" id="UP000285376"/>
    </source>
</evidence>
<evidence type="ECO:0000313" key="1">
    <source>
        <dbReference type="EMBL" id="RHW43086.1"/>
    </source>
</evidence>
<dbReference type="SUPFAM" id="SSF53795">
    <property type="entry name" value="PEP carboxykinase-like"/>
    <property type="match status" value="1"/>
</dbReference>
<organism evidence="1 2">
    <name type="scientific">Dermacoccus abyssi</name>
    <dbReference type="NCBI Taxonomy" id="322596"/>
    <lineage>
        <taxon>Bacteria</taxon>
        <taxon>Bacillati</taxon>
        <taxon>Actinomycetota</taxon>
        <taxon>Actinomycetes</taxon>
        <taxon>Micrococcales</taxon>
        <taxon>Dermacoccaceae</taxon>
        <taxon>Dermacoccus</taxon>
    </lineage>
</organism>
<sequence length="440" mass="47436">MPTPRSVILFRIDAGSGTRSPWAEPSPMSCVGLMRETNRVAARLVATLADVQTVTLRLRVFGLDVDVDVPAERAESIRSQWAWCLPDSPAQRDIAPLPGAPELNDEPLTVTRGADGESDDHIADYNLTTSITREAIGRRAAQFVMLHAGGVAEPETGRVAGLVAASGTGKTTATRHFCSRGYGYVSDESLIIGEARTVMPYPKPLSVVIDPSEPYEKTQHDPGEVGLAFPPAGPLTLGPLVVLVRERGEEASGDVARLEHIHLFDGLAQVLPQSSAMPEIPGSLDVLARLAQGGGGIHEMHYREIAETEHLLRRALALEPLEPFWRHVPGAWGDTSPYLPPEQFPVDPDRVAEGLEVERARFVDALVDDEVMEAIVLLGATPVRMSGLATLVWDASAEPRDLEQLTAQCVAELGDHPDATALVQETLVQMLADGVLRPVE</sequence>
<dbReference type="EMBL" id="QWLM01000026">
    <property type="protein sequence ID" value="RHW43086.1"/>
    <property type="molecule type" value="Genomic_DNA"/>
</dbReference>
<dbReference type="Proteomes" id="UP000285376">
    <property type="component" value="Unassembled WGS sequence"/>
</dbReference>
<protein>
    <recommendedName>
        <fullName evidence="3">PqqD family peptide modification chaperone</fullName>
    </recommendedName>
</protein>
<proteinExistence type="predicted"/>
<accession>A0A417YZ69</accession>
<dbReference type="AlphaFoldDB" id="A0A417YZ69"/>
<gene>
    <name evidence="1" type="ORF">D1832_14440</name>
</gene>
<comment type="caution">
    <text evidence="1">The sequence shown here is derived from an EMBL/GenBank/DDBJ whole genome shotgun (WGS) entry which is preliminary data.</text>
</comment>